<dbReference type="Pfam" id="PF07635">
    <property type="entry name" value="PSCyt1"/>
    <property type="match status" value="1"/>
</dbReference>
<reference evidence="5" key="1">
    <citation type="submission" date="2017-02" db="EMBL/GenBank/DDBJ databases">
        <authorList>
            <person name="Varghese N."/>
            <person name="Submissions S."/>
        </authorList>
    </citation>
    <scope>NUCLEOTIDE SEQUENCE [LARGE SCALE GENOMIC DNA]</scope>
    <source>
        <strain evidence="5">DSM 23546</strain>
    </source>
</reference>
<dbReference type="InterPro" id="IPR011429">
    <property type="entry name" value="Cyt_c_Planctomycete-type"/>
</dbReference>
<feature type="domain" description="DUF1549" evidence="1">
    <location>
        <begin position="190"/>
        <end position="395"/>
    </location>
</feature>
<evidence type="ECO:0000259" key="1">
    <source>
        <dbReference type="Pfam" id="PF07583"/>
    </source>
</evidence>
<dbReference type="Pfam" id="PF07587">
    <property type="entry name" value="PSD1"/>
    <property type="match status" value="1"/>
</dbReference>
<dbReference type="PANTHER" id="PTHR35889:SF3">
    <property type="entry name" value="F-BOX DOMAIN-CONTAINING PROTEIN"/>
    <property type="match status" value="1"/>
</dbReference>
<accession>A0A1T5B217</accession>
<feature type="domain" description="Cytochrome C Planctomycete-type" evidence="3">
    <location>
        <begin position="77"/>
        <end position="140"/>
    </location>
</feature>
<dbReference type="AlphaFoldDB" id="A0A1T5B217"/>
<gene>
    <name evidence="4" type="ORF">SAMN05660866_01336</name>
</gene>
<dbReference type="InterPro" id="IPR022655">
    <property type="entry name" value="DUF1553"/>
</dbReference>
<dbReference type="Pfam" id="PF07583">
    <property type="entry name" value="PSCyt2"/>
    <property type="match status" value="1"/>
</dbReference>
<protein>
    <submittedName>
        <fullName evidence="4">Planctomycete cytochrome C</fullName>
    </submittedName>
</protein>
<dbReference type="RefSeq" id="WP_234999685.1">
    <property type="nucleotide sequence ID" value="NZ_FUYL01000003.1"/>
</dbReference>
<sequence>MVKFVSSVLYCNMHAMISNFKKSSVIFIVAIFCCVALVSCTSKSEKTIALAEGDNNNQVPEKIDFTFHVKPILSDRCFKCHGPDKNAVEGGFSLHSPEEAYKVLGELKDHFAIVPGDVSKSELVNRIYAEDSNQLMPPPESNLVLEDYEKAILQKWIAQGAEYKTHWAFIPPVQPEIPVHEGDSIWGNNEIDAFVLDKFKEKNLSPSDAVSSEKLLRRITFDLTGLPPTLEQVEKFAANPSKEKYEEIIDSLLVSVDYAENMTAEWMDIARYADTHGYQDDFERTMWPWRDWVIHAFKENMPYDQFVTYQLAGDLLPNANLEQILATGFNRNHKITAEGGVIPEEYRVEYVEDRTTTLGTAFLGLTLECARCHDHKYDPISQKEHFQFYSFFNTIPEQGLLANAAELPTPYITVTSKEVKDVLGFINLQKSELKEVPVMVMKEMVKPRSSYILDRGIYDQYGAEVFPDTPKSILPFEGYSKDRLGLAKWLFEDEHPLTARVAVNRLWQRMFGNGIVATSFDFGNQGSLPTHPELLDFLAIKYRIEGWDTRKMLKYIAMSATYQQDTKTTKEKLEQDPENKYLARVSRLRLSSEAIRDQALAFSGLLNREVGGPSVKPYQPDGIWEETTGGGGGSTASYTLSEGNDVYRKSLYTFWKRTVPPPSMMTFDSSSRDYCSVKRQETNTPLQALVLLNDPQMVEAARVAAVGEMVANPNSENEQIKKLFYKATSRLPNEVEIKSLVAYYTEMLEKVEKGDISTDEYLSIGRSSVPSDINKKKLVAMTLTAHTILNLDETINRG</sequence>
<evidence type="ECO:0000313" key="5">
    <source>
        <dbReference type="Proteomes" id="UP000190339"/>
    </source>
</evidence>
<evidence type="ECO:0000313" key="4">
    <source>
        <dbReference type="EMBL" id="SKB41286.1"/>
    </source>
</evidence>
<dbReference type="Proteomes" id="UP000190339">
    <property type="component" value="Unassembled WGS sequence"/>
</dbReference>
<dbReference type="InterPro" id="IPR011444">
    <property type="entry name" value="DUF1549"/>
</dbReference>
<dbReference type="STRING" id="561365.SAMN05660866_01336"/>
<dbReference type="PANTHER" id="PTHR35889">
    <property type="entry name" value="CYCLOINULO-OLIGOSACCHARIDE FRUCTANOTRANSFERASE-RELATED"/>
    <property type="match status" value="1"/>
</dbReference>
<name>A0A1T5B217_9FLAO</name>
<feature type="domain" description="DUF1553" evidence="2">
    <location>
        <begin position="482"/>
        <end position="743"/>
    </location>
</feature>
<evidence type="ECO:0000259" key="2">
    <source>
        <dbReference type="Pfam" id="PF07587"/>
    </source>
</evidence>
<proteinExistence type="predicted"/>
<evidence type="ECO:0000259" key="3">
    <source>
        <dbReference type="Pfam" id="PF07635"/>
    </source>
</evidence>
<dbReference type="EMBL" id="FUYL01000003">
    <property type="protein sequence ID" value="SKB41286.1"/>
    <property type="molecule type" value="Genomic_DNA"/>
</dbReference>
<organism evidence="4 5">
    <name type="scientific">Maribacter arcticus</name>
    <dbReference type="NCBI Taxonomy" id="561365"/>
    <lineage>
        <taxon>Bacteria</taxon>
        <taxon>Pseudomonadati</taxon>
        <taxon>Bacteroidota</taxon>
        <taxon>Flavobacteriia</taxon>
        <taxon>Flavobacteriales</taxon>
        <taxon>Flavobacteriaceae</taxon>
        <taxon>Maribacter</taxon>
    </lineage>
</organism>
<keyword evidence="5" id="KW-1185">Reference proteome</keyword>